<dbReference type="Proteomes" id="UP000078504">
    <property type="component" value="Unassembled WGS sequence"/>
</dbReference>
<reference evidence="2 3" key="1">
    <citation type="submission" date="2016-04" db="EMBL/GenBank/DDBJ databases">
        <title>ATOL: Assembling a taxonomically balanced genome-scale reconstruction of the evolutionary history of the Enterobacteriaceae.</title>
        <authorList>
            <person name="Plunkett G.III."/>
            <person name="Neeno-Eckwall E.C."/>
            <person name="Glasner J.D."/>
            <person name="Perna N.T."/>
        </authorList>
    </citation>
    <scope>NUCLEOTIDE SEQUENCE [LARGE SCALE GENOMIC DNA]</scope>
    <source>
        <strain evidence="2 3">ATCC 51604</strain>
    </source>
</reference>
<keyword evidence="1" id="KW-0812">Transmembrane</keyword>
<dbReference type="RefSeq" id="WP_245163541.1">
    <property type="nucleotide sequence ID" value="NZ_LXEP01000062.1"/>
</dbReference>
<organism evidence="2 3">
    <name type="scientific">Buttiauxella gaviniae ATCC 51604</name>
    <dbReference type="NCBI Taxonomy" id="1354253"/>
    <lineage>
        <taxon>Bacteria</taxon>
        <taxon>Pseudomonadati</taxon>
        <taxon>Pseudomonadota</taxon>
        <taxon>Gammaproteobacteria</taxon>
        <taxon>Enterobacterales</taxon>
        <taxon>Enterobacteriaceae</taxon>
        <taxon>Buttiauxella</taxon>
    </lineage>
</organism>
<protein>
    <submittedName>
        <fullName evidence="2">Uncharacterized protein</fullName>
    </submittedName>
</protein>
<dbReference type="AlphaFoldDB" id="A0A1B7HK68"/>
<accession>A0A1B7HK68</accession>
<comment type="caution">
    <text evidence="2">The sequence shown here is derived from an EMBL/GenBank/DDBJ whole genome shotgun (WGS) entry which is preliminary data.</text>
</comment>
<proteinExistence type="predicted"/>
<dbReference type="EMBL" id="LXEP01000062">
    <property type="protein sequence ID" value="OAT16008.1"/>
    <property type="molecule type" value="Genomic_DNA"/>
</dbReference>
<keyword evidence="1" id="KW-0472">Membrane</keyword>
<evidence type="ECO:0000256" key="1">
    <source>
        <dbReference type="SAM" id="Phobius"/>
    </source>
</evidence>
<sequence length="49" mass="5522">MVNKYALTYLIMATGNSFQFVVYAGDTNSQFLLMPFLQTCSHTLFLPLA</sequence>
<evidence type="ECO:0000313" key="3">
    <source>
        <dbReference type="Proteomes" id="UP000078504"/>
    </source>
</evidence>
<gene>
    <name evidence="2" type="ORF">M977_04658</name>
</gene>
<dbReference type="PATRIC" id="fig|1354253.4.peg.4827"/>
<evidence type="ECO:0000313" key="2">
    <source>
        <dbReference type="EMBL" id="OAT16008.1"/>
    </source>
</evidence>
<name>A0A1B7HK68_9ENTR</name>
<feature type="transmembrane region" description="Helical" evidence="1">
    <location>
        <begin position="6"/>
        <end position="25"/>
    </location>
</feature>
<keyword evidence="1" id="KW-1133">Transmembrane helix</keyword>